<keyword evidence="5 7" id="KW-1133">Transmembrane helix</keyword>
<dbReference type="PROSITE" id="PS51201">
    <property type="entry name" value="RCK_N"/>
    <property type="match status" value="1"/>
</dbReference>
<dbReference type="Gene3D" id="3.30.40.10">
    <property type="entry name" value="Zinc/RING finger domain, C3HC4 (zinc finger)"/>
    <property type="match status" value="1"/>
</dbReference>
<evidence type="ECO:0000259" key="9">
    <source>
        <dbReference type="PROSITE" id="PS51201"/>
    </source>
</evidence>
<dbReference type="AlphaFoldDB" id="A0A6J4KV16"/>
<protein>
    <submittedName>
        <fullName evidence="10">Inner membrane protein, KefB/KefC family</fullName>
    </submittedName>
</protein>
<feature type="domain" description="UBP-type" evidence="8">
    <location>
        <begin position="574"/>
        <end position="665"/>
    </location>
</feature>
<evidence type="ECO:0000256" key="2">
    <source>
        <dbReference type="ARBA" id="ARBA00005551"/>
    </source>
</evidence>
<sequence>MLLAAGEGPPAFLTQIAALVVAGAVIGYVCARLRVVPIVGFLLAGVLIGPNALGVVREREVIDAAAELGVILLLFTIGIEFSIGRLMSIRRLVLLGGSLQVLSAVGVTTGLLLLAGVELRAAVFTGLLVSLSSTAIVLKLLGDRGATGSATGQTSLGLLIFQDLAVVAMVLLLPVLGGGDEGGGGALVRALLTAGAVIAVTLVVARRVMPPVLEAVARACSPEVFLLSVIALCLGTAYLTALAGVSVSLGAFLAGLVVSESRHSAHALGEVLPLQILFSATFFLSIGTLLDVRFLLEEPLLVLGAVALVLVVKSVTTAGAVLATGMGAATAASAGLLLAQVGEFAFVLERLGREEGLSPAGLGEDGSQAFIAATVLLLVATPGLAAGGRSIAARLSRRSPVAVQPAGAADGEAASGHVVLSGWGSAARHLAAELTGSGVEVVVMTLSPDGAAEAEDAGLRVVRGDSTKAPVLEAAGAAEARAVVVGDDEPEQAARIAAVLATAAPRAQVVVLAPHTEAVEELHAAGVADVVVADRTAHERLAQTVLRRLRPGTPPPTTVVDTARVVAFRASPETACVHAPVSKPVLPNAEGCTECLREGTRWVHLRLCTSCGHVGCCDSSPGRHAAAHAGTEDHPVMCSVEPGEDWGWCYLDRTTLEPSSASASA</sequence>
<dbReference type="Pfam" id="PF00999">
    <property type="entry name" value="Na_H_Exchanger"/>
    <property type="match status" value="1"/>
</dbReference>
<keyword evidence="6 7" id="KW-0472">Membrane</keyword>
<feature type="transmembrane region" description="Helical" evidence="7">
    <location>
        <begin position="225"/>
        <end position="252"/>
    </location>
</feature>
<gene>
    <name evidence="10" type="ORF">AVDCRST_MAG16-395</name>
</gene>
<dbReference type="GO" id="GO:0016020">
    <property type="term" value="C:membrane"/>
    <property type="evidence" value="ECO:0007669"/>
    <property type="project" value="UniProtKB-SubCell"/>
</dbReference>
<feature type="transmembrane region" description="Helical" evidence="7">
    <location>
        <begin position="12"/>
        <end position="31"/>
    </location>
</feature>
<dbReference type="GO" id="GO:1902600">
    <property type="term" value="P:proton transmembrane transport"/>
    <property type="evidence" value="ECO:0007669"/>
    <property type="project" value="InterPro"/>
</dbReference>
<feature type="transmembrane region" description="Helical" evidence="7">
    <location>
        <begin position="154"/>
        <end position="174"/>
    </location>
</feature>
<evidence type="ECO:0000256" key="4">
    <source>
        <dbReference type="ARBA" id="ARBA00022692"/>
    </source>
</evidence>
<feature type="transmembrane region" description="Helical" evidence="7">
    <location>
        <begin position="272"/>
        <end position="292"/>
    </location>
</feature>
<dbReference type="InterPro" id="IPR036291">
    <property type="entry name" value="NAD(P)-bd_dom_sf"/>
</dbReference>
<feature type="transmembrane region" description="Helical" evidence="7">
    <location>
        <begin position="369"/>
        <end position="388"/>
    </location>
</feature>
<feature type="transmembrane region" description="Helical" evidence="7">
    <location>
        <begin position="93"/>
        <end position="115"/>
    </location>
</feature>
<comment type="subcellular location">
    <subcellularLocation>
        <location evidence="1">Membrane</location>
        <topology evidence="1">Multi-pass membrane protein</topology>
    </subcellularLocation>
</comment>
<evidence type="ECO:0000256" key="6">
    <source>
        <dbReference type="ARBA" id="ARBA00023136"/>
    </source>
</evidence>
<dbReference type="InterPro" id="IPR038770">
    <property type="entry name" value="Na+/solute_symporter_sf"/>
</dbReference>
<evidence type="ECO:0000256" key="3">
    <source>
        <dbReference type="ARBA" id="ARBA00022448"/>
    </source>
</evidence>
<dbReference type="SUPFAM" id="SSF57850">
    <property type="entry name" value="RING/U-box"/>
    <property type="match status" value="1"/>
</dbReference>
<keyword evidence="4 7" id="KW-0812">Transmembrane</keyword>
<dbReference type="InterPro" id="IPR003148">
    <property type="entry name" value="RCK_N"/>
</dbReference>
<feature type="transmembrane region" description="Helical" evidence="7">
    <location>
        <begin position="38"/>
        <end position="56"/>
    </location>
</feature>
<organism evidence="10">
    <name type="scientific">uncultured Frankineae bacterium</name>
    <dbReference type="NCBI Taxonomy" id="437475"/>
    <lineage>
        <taxon>Bacteria</taxon>
        <taxon>Bacillati</taxon>
        <taxon>Actinomycetota</taxon>
        <taxon>Actinomycetes</taxon>
        <taxon>Frankiales</taxon>
        <taxon>environmental samples</taxon>
    </lineage>
</organism>
<dbReference type="EMBL" id="CADCUE010000035">
    <property type="protein sequence ID" value="CAA9315467.1"/>
    <property type="molecule type" value="Genomic_DNA"/>
</dbReference>
<evidence type="ECO:0000313" key="10">
    <source>
        <dbReference type="EMBL" id="CAA9315467.1"/>
    </source>
</evidence>
<dbReference type="GO" id="GO:0015297">
    <property type="term" value="F:antiporter activity"/>
    <property type="evidence" value="ECO:0007669"/>
    <property type="project" value="InterPro"/>
</dbReference>
<evidence type="ECO:0000256" key="1">
    <source>
        <dbReference type="ARBA" id="ARBA00004141"/>
    </source>
</evidence>
<dbReference type="InterPro" id="IPR001607">
    <property type="entry name" value="Znf_UBP"/>
</dbReference>
<dbReference type="GO" id="GO:0006813">
    <property type="term" value="P:potassium ion transport"/>
    <property type="evidence" value="ECO:0007669"/>
    <property type="project" value="InterPro"/>
</dbReference>
<dbReference type="PROSITE" id="PS50271">
    <property type="entry name" value="ZF_UBP"/>
    <property type="match status" value="1"/>
</dbReference>
<name>A0A6J4KV16_9ACTN</name>
<evidence type="ECO:0000256" key="5">
    <source>
        <dbReference type="ARBA" id="ARBA00022989"/>
    </source>
</evidence>
<dbReference type="Pfam" id="PF02148">
    <property type="entry name" value="zf-UBP"/>
    <property type="match status" value="1"/>
</dbReference>
<dbReference type="PANTHER" id="PTHR42751:SF3">
    <property type="entry name" value="SODIUM_GLUTAMATE SYMPORTER"/>
    <property type="match status" value="1"/>
</dbReference>
<keyword evidence="3" id="KW-0813">Transport</keyword>
<dbReference type="GO" id="GO:0008270">
    <property type="term" value="F:zinc ion binding"/>
    <property type="evidence" value="ECO:0007669"/>
    <property type="project" value="InterPro"/>
</dbReference>
<evidence type="ECO:0000259" key="8">
    <source>
        <dbReference type="PROSITE" id="PS50271"/>
    </source>
</evidence>
<accession>A0A6J4KV16</accession>
<dbReference type="SUPFAM" id="SSF51735">
    <property type="entry name" value="NAD(P)-binding Rossmann-fold domains"/>
    <property type="match status" value="1"/>
</dbReference>
<feature type="transmembrane region" description="Helical" evidence="7">
    <location>
        <begin position="186"/>
        <end position="205"/>
    </location>
</feature>
<feature type="transmembrane region" description="Helical" evidence="7">
    <location>
        <begin position="121"/>
        <end position="142"/>
    </location>
</feature>
<reference evidence="10" key="1">
    <citation type="submission" date="2020-02" db="EMBL/GenBank/DDBJ databases">
        <authorList>
            <person name="Meier V. D."/>
        </authorList>
    </citation>
    <scope>NUCLEOTIDE SEQUENCE</scope>
    <source>
        <strain evidence="10">AVDCRST_MAG16</strain>
    </source>
</reference>
<dbReference type="Gene3D" id="3.40.50.720">
    <property type="entry name" value="NAD(P)-binding Rossmann-like Domain"/>
    <property type="match status" value="1"/>
</dbReference>
<feature type="domain" description="RCK N-terminal" evidence="9">
    <location>
        <begin position="415"/>
        <end position="532"/>
    </location>
</feature>
<dbReference type="InterPro" id="IPR013083">
    <property type="entry name" value="Znf_RING/FYVE/PHD"/>
</dbReference>
<feature type="transmembrane region" description="Helical" evidence="7">
    <location>
        <begin position="299"/>
        <end position="322"/>
    </location>
</feature>
<comment type="similarity">
    <text evidence="2">Belongs to the monovalent cation:proton antiporter 2 (CPA2) transporter (TC 2.A.37) family.</text>
</comment>
<feature type="transmembrane region" description="Helical" evidence="7">
    <location>
        <begin position="62"/>
        <end position="81"/>
    </location>
</feature>
<dbReference type="InterPro" id="IPR006153">
    <property type="entry name" value="Cation/H_exchanger_TM"/>
</dbReference>
<dbReference type="PANTHER" id="PTHR42751">
    <property type="entry name" value="SODIUM/HYDROGEN EXCHANGER FAMILY/TRKA DOMAIN PROTEIN"/>
    <property type="match status" value="1"/>
</dbReference>
<dbReference type="Gene3D" id="1.20.1530.20">
    <property type="match status" value="1"/>
</dbReference>
<dbReference type="Pfam" id="PF02254">
    <property type="entry name" value="TrkA_N"/>
    <property type="match status" value="1"/>
</dbReference>
<proteinExistence type="inferred from homology"/>
<evidence type="ECO:0000256" key="7">
    <source>
        <dbReference type="SAM" id="Phobius"/>
    </source>
</evidence>